<feature type="compositionally biased region" description="Polar residues" evidence="1">
    <location>
        <begin position="537"/>
        <end position="547"/>
    </location>
</feature>
<feature type="compositionally biased region" description="Basic and acidic residues" evidence="1">
    <location>
        <begin position="447"/>
        <end position="467"/>
    </location>
</feature>
<feature type="compositionally biased region" description="Basic and acidic residues" evidence="1">
    <location>
        <begin position="494"/>
        <end position="516"/>
    </location>
</feature>
<evidence type="ECO:0000313" key="2">
    <source>
        <dbReference type="EMBL" id="KAH0966407.1"/>
    </source>
</evidence>
<name>A0A9P8N3S9_9HYPO</name>
<feature type="region of interest" description="Disordered" evidence="1">
    <location>
        <begin position="86"/>
        <end position="105"/>
    </location>
</feature>
<feature type="compositionally biased region" description="Polar residues" evidence="1">
    <location>
        <begin position="421"/>
        <end position="434"/>
    </location>
</feature>
<evidence type="ECO:0000256" key="1">
    <source>
        <dbReference type="SAM" id="MobiDB-lite"/>
    </source>
</evidence>
<dbReference type="GeneID" id="68350945"/>
<dbReference type="RefSeq" id="XP_044723920.1">
    <property type="nucleotide sequence ID" value="XM_044860287.1"/>
</dbReference>
<organism evidence="2 3">
    <name type="scientific">Hirsutella rhossiliensis</name>
    <dbReference type="NCBI Taxonomy" id="111463"/>
    <lineage>
        <taxon>Eukaryota</taxon>
        <taxon>Fungi</taxon>
        <taxon>Dikarya</taxon>
        <taxon>Ascomycota</taxon>
        <taxon>Pezizomycotina</taxon>
        <taxon>Sordariomycetes</taxon>
        <taxon>Hypocreomycetidae</taxon>
        <taxon>Hypocreales</taxon>
        <taxon>Ophiocordycipitaceae</taxon>
        <taxon>Hirsutella</taxon>
    </lineage>
</organism>
<sequence length="699" mass="76256">MGPGVATGGSFDLLQDEVACPPSHYRLLHTPSLADTRDALKELPVGRTQYQNAVVGIQCQKVGACAQDIKPSPATGIAFATDNHLSTASSDSQPAKAKLPWRTSRHRRPPVDWETFEPLDAVIEETSFAAEAEAPLPPESSSPVHEPQKQAAAQDTAWQPDHRLTSLDANYDVQEQIEKHLAADYHGLSGEGHGAAPSSESVVYGCNMLRHRRQWGSVEHCDTPADSYALLATPLRDFAILPSNMDQSRDRVCLASSQPPLYPDEPLKIPELMTVVEEVLSPSLSVTSDRSGSLAAGSARTSSFSVPRIEDSLEELDKLEDELEAVNAATLGRGLAPAEDKQAPTAPKTPSDRTPSTVLKKRTSVAGQSLTVRVKSCEKANPTIRRAASLTLRDKKSEQSDATAENKAAGVSSRDKGASLRVTTPKSAAKSQRPLTVPKFELPGDAVAKRLREQREARQARQAEAHSEAQANPPKLRVIRPLAKPTFELPGEAISRRKREDREAKLRAEEEEERRKREFKARPVRYSIGPATLPRETVTSRARQNRSSQEETEAKQAKAVRTPAGLRSSPSATPALNDKSLPTRGRNSMVLPPQHSSRAKSPSSGASGKRSTLSAEELEQQRLRGREIFARDSVLVKDRERDRRERESTAKLAREQAAERSRIASREWAEKKRVKEAAAREAAKQAKPAGVAQALVADA</sequence>
<comment type="caution">
    <text evidence="2">The sequence shown here is derived from an EMBL/GenBank/DDBJ whole genome shotgun (WGS) entry which is preliminary data.</text>
</comment>
<protein>
    <submittedName>
        <fullName evidence="2">Carboxylesterase family protein</fullName>
    </submittedName>
</protein>
<accession>A0A9P8N3S9</accession>
<evidence type="ECO:0000313" key="3">
    <source>
        <dbReference type="Proteomes" id="UP000824596"/>
    </source>
</evidence>
<gene>
    <name evidence="2" type="ORF">HRG_01816</name>
</gene>
<reference evidence="2" key="1">
    <citation type="submission" date="2021-09" db="EMBL/GenBank/DDBJ databases">
        <title>A high-quality genome of the endoparasitic fungus Hirsutella rhossiliensis with a comparison of Hirsutella genomes reveals transposable elements contributing to genome size variation.</title>
        <authorList>
            <person name="Lin R."/>
            <person name="Jiao Y."/>
            <person name="Sun X."/>
            <person name="Ling J."/>
            <person name="Xie B."/>
            <person name="Cheng X."/>
        </authorList>
    </citation>
    <scope>NUCLEOTIDE SEQUENCE</scope>
    <source>
        <strain evidence="2">HR02</strain>
    </source>
</reference>
<dbReference type="AlphaFoldDB" id="A0A9P8N3S9"/>
<dbReference type="EMBL" id="JAIZPD010000002">
    <property type="protein sequence ID" value="KAH0966407.1"/>
    <property type="molecule type" value="Genomic_DNA"/>
</dbReference>
<feature type="compositionally biased region" description="Basic and acidic residues" evidence="1">
    <location>
        <begin position="619"/>
        <end position="664"/>
    </location>
</feature>
<dbReference type="OrthoDB" id="3946796at2759"/>
<proteinExistence type="predicted"/>
<feature type="region of interest" description="Disordered" evidence="1">
    <location>
        <begin position="331"/>
        <end position="364"/>
    </location>
</feature>
<feature type="compositionally biased region" description="Low complexity" evidence="1">
    <location>
        <begin position="599"/>
        <end position="611"/>
    </location>
</feature>
<feature type="region of interest" description="Disordered" evidence="1">
    <location>
        <begin position="391"/>
        <end position="664"/>
    </location>
</feature>
<keyword evidence="3" id="KW-1185">Reference proteome</keyword>
<feature type="region of interest" description="Disordered" evidence="1">
    <location>
        <begin position="131"/>
        <end position="160"/>
    </location>
</feature>
<dbReference type="Proteomes" id="UP000824596">
    <property type="component" value="Unassembled WGS sequence"/>
</dbReference>
<feature type="region of interest" description="Disordered" evidence="1">
    <location>
        <begin position="286"/>
        <end position="305"/>
    </location>
</feature>